<proteinExistence type="predicted"/>
<reference evidence="2" key="1">
    <citation type="journal article" date="2023" name="G3 (Bethesda)">
        <title>A reference genome for the long-term kleptoplast-retaining sea slug Elysia crispata morphotype clarki.</title>
        <authorList>
            <person name="Eastman K.E."/>
            <person name="Pendleton A.L."/>
            <person name="Shaikh M.A."/>
            <person name="Suttiyut T."/>
            <person name="Ogas R."/>
            <person name="Tomko P."/>
            <person name="Gavelis G."/>
            <person name="Widhalm J.R."/>
            <person name="Wisecaver J.H."/>
        </authorList>
    </citation>
    <scope>NUCLEOTIDE SEQUENCE</scope>
    <source>
        <strain evidence="2">ECLA1</strain>
    </source>
</reference>
<dbReference type="AlphaFoldDB" id="A0AAE0Y6V2"/>
<keyword evidence="1" id="KW-0732">Signal</keyword>
<feature type="signal peptide" evidence="1">
    <location>
        <begin position="1"/>
        <end position="19"/>
    </location>
</feature>
<evidence type="ECO:0000313" key="3">
    <source>
        <dbReference type="Proteomes" id="UP001283361"/>
    </source>
</evidence>
<evidence type="ECO:0000256" key="1">
    <source>
        <dbReference type="SAM" id="SignalP"/>
    </source>
</evidence>
<keyword evidence="3" id="KW-1185">Reference proteome</keyword>
<comment type="caution">
    <text evidence="2">The sequence shown here is derived from an EMBL/GenBank/DDBJ whole genome shotgun (WGS) entry which is preliminary data.</text>
</comment>
<name>A0AAE0Y6V2_9GAST</name>
<accession>A0AAE0Y6V2</accession>
<dbReference type="Proteomes" id="UP001283361">
    <property type="component" value="Unassembled WGS sequence"/>
</dbReference>
<evidence type="ECO:0000313" key="2">
    <source>
        <dbReference type="EMBL" id="KAK3734196.1"/>
    </source>
</evidence>
<organism evidence="2 3">
    <name type="scientific">Elysia crispata</name>
    <name type="common">lettuce slug</name>
    <dbReference type="NCBI Taxonomy" id="231223"/>
    <lineage>
        <taxon>Eukaryota</taxon>
        <taxon>Metazoa</taxon>
        <taxon>Spiralia</taxon>
        <taxon>Lophotrochozoa</taxon>
        <taxon>Mollusca</taxon>
        <taxon>Gastropoda</taxon>
        <taxon>Heterobranchia</taxon>
        <taxon>Euthyneura</taxon>
        <taxon>Panpulmonata</taxon>
        <taxon>Sacoglossa</taxon>
        <taxon>Placobranchoidea</taxon>
        <taxon>Plakobranchidae</taxon>
        <taxon>Elysia</taxon>
    </lineage>
</organism>
<evidence type="ECO:0008006" key="4">
    <source>
        <dbReference type="Google" id="ProtNLM"/>
    </source>
</evidence>
<dbReference type="EMBL" id="JAWDGP010006859">
    <property type="protein sequence ID" value="KAK3734196.1"/>
    <property type="molecule type" value="Genomic_DNA"/>
</dbReference>
<protein>
    <recommendedName>
        <fullName evidence="4">Apolipophorin-III</fullName>
    </recommendedName>
</protein>
<feature type="chain" id="PRO_5041973967" description="Apolipophorin-III" evidence="1">
    <location>
        <begin position="20"/>
        <end position="212"/>
    </location>
</feature>
<sequence length="212" mass="22382">MKLTLTLACIAALALCVTSMPDRMRRDTNNLIVEAAEVAAKEKSDAENFLKDAKKDLSDTADVLSSLEADESDTGKLKADLPEVVKVAQEDSKDVQNFQDQWKSDTGAAQKLAAQVKSANLPAEEMAVADQVGAIENKADADVKELDGGWSGLEQSANTLAKDVQSGRGSVQQDAQDASALLQQAEDGVDAFADAMQGIQAEGNALVEKVEG</sequence>
<gene>
    <name evidence="2" type="ORF">RRG08_037559</name>
</gene>